<comment type="caution">
    <text evidence="1">The sequence shown here is derived from an EMBL/GenBank/DDBJ whole genome shotgun (WGS) entry which is preliminary data.</text>
</comment>
<evidence type="ECO:0008006" key="3">
    <source>
        <dbReference type="Google" id="ProtNLM"/>
    </source>
</evidence>
<dbReference type="Proteomes" id="UP000034932">
    <property type="component" value="Unassembled WGS sequence"/>
</dbReference>
<sequence>MKIVYTKHAVKKFNDLEELGIKVGKRLVRKILKQPVHLDDITDYPNLIASGKLRKNYVLRVVHRKEDDIIIIITFYPAKEGRYFK</sequence>
<dbReference type="EMBL" id="LBVW01000002">
    <property type="protein sequence ID" value="KKQ94375.1"/>
    <property type="molecule type" value="Genomic_DNA"/>
</dbReference>
<protein>
    <recommendedName>
        <fullName evidence="3">DUF4258 domain-containing protein</fullName>
    </recommendedName>
</protein>
<accession>A0A0G0M223</accession>
<name>A0A0G0M223_9BACT</name>
<gene>
    <name evidence="1" type="ORF">UT19_C0002G0017</name>
</gene>
<proteinExistence type="predicted"/>
<organism evidence="1 2">
    <name type="scientific">Candidatus Woesebacteria bacterium GW2011_GWB1_39_10b</name>
    <dbReference type="NCBI Taxonomy" id="1618573"/>
    <lineage>
        <taxon>Bacteria</taxon>
        <taxon>Candidatus Woeseibacteriota</taxon>
    </lineage>
</organism>
<evidence type="ECO:0000313" key="2">
    <source>
        <dbReference type="Proteomes" id="UP000034932"/>
    </source>
</evidence>
<evidence type="ECO:0000313" key="1">
    <source>
        <dbReference type="EMBL" id="KKQ94375.1"/>
    </source>
</evidence>
<dbReference type="AlphaFoldDB" id="A0A0G0M223"/>
<reference evidence="1 2" key="1">
    <citation type="journal article" date="2015" name="Nature">
        <title>rRNA introns, odd ribosomes, and small enigmatic genomes across a large radiation of phyla.</title>
        <authorList>
            <person name="Brown C.T."/>
            <person name="Hug L.A."/>
            <person name="Thomas B.C."/>
            <person name="Sharon I."/>
            <person name="Castelle C.J."/>
            <person name="Singh A."/>
            <person name="Wilkins M.J."/>
            <person name="Williams K.H."/>
            <person name="Banfield J.F."/>
        </authorList>
    </citation>
    <scope>NUCLEOTIDE SEQUENCE [LARGE SCALE GENOMIC DNA]</scope>
</reference>